<dbReference type="Pfam" id="PF02390">
    <property type="entry name" value="Methyltransf_4"/>
    <property type="match status" value="1"/>
</dbReference>
<evidence type="ECO:0000313" key="9">
    <source>
        <dbReference type="Proteomes" id="UP000525389"/>
    </source>
</evidence>
<keyword evidence="3 7" id="KW-0489">Methyltransferase</keyword>
<dbReference type="EMBL" id="JACHFN010000006">
    <property type="protein sequence ID" value="MBB5234389.1"/>
    <property type="molecule type" value="Genomic_DNA"/>
</dbReference>
<evidence type="ECO:0000256" key="4">
    <source>
        <dbReference type="ARBA" id="ARBA00022679"/>
    </source>
</evidence>
<dbReference type="EC" id="2.1.1.33" evidence="7"/>
<dbReference type="HAMAP" id="MF_01057">
    <property type="entry name" value="tRNA_methyltr_TrmB"/>
    <property type="match status" value="1"/>
</dbReference>
<dbReference type="PROSITE" id="PS51625">
    <property type="entry name" value="SAM_MT_TRMB"/>
    <property type="match status" value="1"/>
</dbReference>
<comment type="similarity">
    <text evidence="7">Belongs to the class I-like SAM-binding methyltransferase superfamily. TrmB family.</text>
</comment>
<dbReference type="Proteomes" id="UP000525389">
    <property type="component" value="Unassembled WGS sequence"/>
</dbReference>
<dbReference type="PANTHER" id="PTHR23417">
    <property type="entry name" value="3-DEOXY-D-MANNO-OCTULOSONIC-ACID TRANSFERASE/TRNA GUANINE-N 7 - -METHYLTRANSFERASE"/>
    <property type="match status" value="1"/>
</dbReference>
<evidence type="ECO:0000256" key="2">
    <source>
        <dbReference type="ARBA" id="ARBA00003015"/>
    </source>
</evidence>
<evidence type="ECO:0000256" key="5">
    <source>
        <dbReference type="ARBA" id="ARBA00022691"/>
    </source>
</evidence>
<dbReference type="CDD" id="cd02440">
    <property type="entry name" value="AdoMet_MTases"/>
    <property type="match status" value="1"/>
</dbReference>
<dbReference type="InterPro" id="IPR055361">
    <property type="entry name" value="tRNA_methyltr_TrmB_bact"/>
</dbReference>
<feature type="binding site" evidence="7">
    <location>
        <position position="55"/>
    </location>
    <ligand>
        <name>S-adenosyl-L-methionine</name>
        <dbReference type="ChEBI" id="CHEBI:59789"/>
    </ligand>
</feature>
<feature type="binding site" evidence="7">
    <location>
        <position position="141"/>
    </location>
    <ligand>
        <name>substrate</name>
    </ligand>
</feature>
<dbReference type="GO" id="GO:0043527">
    <property type="term" value="C:tRNA methyltransferase complex"/>
    <property type="evidence" value="ECO:0007669"/>
    <property type="project" value="TreeGrafter"/>
</dbReference>
<keyword evidence="6 7" id="KW-0819">tRNA processing</keyword>
<dbReference type="GO" id="GO:0008176">
    <property type="term" value="F:tRNA (guanine(46)-N7)-methyltransferase activity"/>
    <property type="evidence" value="ECO:0007669"/>
    <property type="project" value="UniProtKB-UniRule"/>
</dbReference>
<dbReference type="Gene3D" id="3.40.50.150">
    <property type="entry name" value="Vaccinia Virus protein VP39"/>
    <property type="match status" value="1"/>
</dbReference>
<evidence type="ECO:0000256" key="7">
    <source>
        <dbReference type="HAMAP-Rule" id="MF_01057"/>
    </source>
</evidence>
<dbReference type="PANTHER" id="PTHR23417:SF14">
    <property type="entry name" value="PENTACOTRIPEPTIDE-REPEAT REGION OF PRORP DOMAIN-CONTAINING PROTEIN"/>
    <property type="match status" value="1"/>
</dbReference>
<dbReference type="RefSeq" id="WP_184028163.1">
    <property type="nucleotide sequence ID" value="NZ_JACHFN010000006.1"/>
</dbReference>
<protein>
    <recommendedName>
        <fullName evidence="7">tRNA (guanine-N(7)-)-methyltransferase</fullName>
        <ecNumber evidence="7">2.1.1.33</ecNumber>
    </recommendedName>
    <alternativeName>
        <fullName evidence="7">tRNA (guanine(46)-N(7))-methyltransferase</fullName>
    </alternativeName>
    <alternativeName>
        <fullName evidence="7">tRNA(m7G46)-methyltransferase</fullName>
    </alternativeName>
</protein>
<keyword evidence="9" id="KW-1185">Reference proteome</keyword>
<gene>
    <name evidence="7" type="primary">trmB</name>
    <name evidence="8" type="ORF">HNQ09_001827</name>
</gene>
<comment type="catalytic activity">
    <reaction evidence="1 7">
        <text>guanosine(46) in tRNA + S-adenosyl-L-methionine = N(7)-methylguanosine(46) in tRNA + S-adenosyl-L-homocysteine</text>
        <dbReference type="Rhea" id="RHEA:42708"/>
        <dbReference type="Rhea" id="RHEA-COMP:10188"/>
        <dbReference type="Rhea" id="RHEA-COMP:10189"/>
        <dbReference type="ChEBI" id="CHEBI:57856"/>
        <dbReference type="ChEBI" id="CHEBI:59789"/>
        <dbReference type="ChEBI" id="CHEBI:74269"/>
        <dbReference type="ChEBI" id="CHEBI:74480"/>
        <dbReference type="EC" id="2.1.1.33"/>
    </reaction>
</comment>
<feature type="binding site" evidence="7">
    <location>
        <position position="29"/>
    </location>
    <ligand>
        <name>S-adenosyl-L-methionine</name>
        <dbReference type="ChEBI" id="CHEBI:59789"/>
    </ligand>
</feature>
<keyword evidence="5 7" id="KW-0949">S-adenosyl-L-methionine</keyword>
<feature type="binding site" evidence="7">
    <location>
        <position position="109"/>
    </location>
    <ligand>
        <name>substrate</name>
    </ligand>
</feature>
<comment type="pathway">
    <text evidence="7">tRNA modification; N(7)-methylguanine-tRNA biosynthesis.</text>
</comment>
<proteinExistence type="inferred from homology"/>
<evidence type="ECO:0000256" key="3">
    <source>
        <dbReference type="ARBA" id="ARBA00022603"/>
    </source>
</evidence>
<sequence length="331" mass="35816">MIFRFSDFHFPDAAARLYPHTPGRPWVLEVGFGDGRFWPHHAATFPEAPNYLGVEISGTSLLKAGRRLRAAGLDNAVLTKLPAAPLIREVVPQGALDAVVVNFPDPWPKAGHTGHRLLRAPFFQLAASRLKPGGAVLLTTDHEEYFEFACAEAAASGVMAVEFTEPPPAALETKYALKWRDLGLGARHARFTPLAHPAVPHGALTRYPDSEEDPAVPHAILTLPETFAPQSFAKHTARGGQTPEDPAGWTAVLLDLYRTLGKTGWTALAHVVEGELTQEVLIGITAREDGTHLVRLARFGGPVITPGVKAAVGVLTDWLETQGAQVRHRGY</sequence>
<dbReference type="SUPFAM" id="SSF53335">
    <property type="entry name" value="S-adenosyl-L-methionine-dependent methyltransferases"/>
    <property type="match status" value="1"/>
</dbReference>
<evidence type="ECO:0000256" key="1">
    <source>
        <dbReference type="ARBA" id="ARBA00000142"/>
    </source>
</evidence>
<comment type="caution">
    <text evidence="8">The sequence shown here is derived from an EMBL/GenBank/DDBJ whole genome shotgun (WGS) entry which is preliminary data.</text>
</comment>
<comment type="caution">
    <text evidence="7">Lacks conserved residue(s) required for the propagation of feature annotation.</text>
</comment>
<evidence type="ECO:0000256" key="6">
    <source>
        <dbReference type="ARBA" id="ARBA00022694"/>
    </source>
</evidence>
<evidence type="ECO:0000313" key="8">
    <source>
        <dbReference type="EMBL" id="MBB5234389.1"/>
    </source>
</evidence>
<accession>A0A7W8GFH1</accession>
<reference evidence="8 9" key="1">
    <citation type="submission" date="2020-08" db="EMBL/GenBank/DDBJ databases">
        <title>Genomic Encyclopedia of Type Strains, Phase IV (KMG-IV): sequencing the most valuable type-strain genomes for metagenomic binning, comparative biology and taxonomic classification.</title>
        <authorList>
            <person name="Goeker M."/>
        </authorList>
    </citation>
    <scope>NUCLEOTIDE SEQUENCE [LARGE SCALE GENOMIC DNA]</scope>
    <source>
        <strain evidence="8 9">DSM 101791</strain>
    </source>
</reference>
<dbReference type="InterPro" id="IPR003358">
    <property type="entry name" value="tRNA_(Gua-N-7)_MeTrfase_Trmb"/>
</dbReference>
<dbReference type="AlphaFoldDB" id="A0A7W8GFH1"/>
<feature type="binding site" evidence="7">
    <location>
        <position position="105"/>
    </location>
    <ligand>
        <name>S-adenosyl-L-methionine</name>
        <dbReference type="ChEBI" id="CHEBI:59789"/>
    </ligand>
</feature>
<organism evidence="8 9">
    <name type="scientific">Deinococcus budaensis</name>
    <dbReference type="NCBI Taxonomy" id="1665626"/>
    <lineage>
        <taxon>Bacteria</taxon>
        <taxon>Thermotogati</taxon>
        <taxon>Deinococcota</taxon>
        <taxon>Deinococci</taxon>
        <taxon>Deinococcales</taxon>
        <taxon>Deinococcaceae</taxon>
        <taxon>Deinococcus</taxon>
    </lineage>
</organism>
<keyword evidence="4 7" id="KW-0808">Transferase</keyword>
<name>A0A7W8GFH1_9DEIO</name>
<comment type="function">
    <text evidence="2 7">Catalyzes the formation of N(7)-methylguanine at position 46 (m7G46) in tRNA.</text>
</comment>
<dbReference type="InterPro" id="IPR029063">
    <property type="entry name" value="SAM-dependent_MTases_sf"/>
</dbReference>
<dbReference type="UniPathway" id="UPA00989"/>